<dbReference type="Gene3D" id="2.60.210.10">
    <property type="entry name" value="Apoptosis, Tumor Necrosis Factor Receptor Associated Protein 2, Chain A"/>
    <property type="match status" value="1"/>
</dbReference>
<evidence type="ECO:0000259" key="11">
    <source>
        <dbReference type="PROSITE" id="PS50089"/>
    </source>
</evidence>
<evidence type="ECO:0000256" key="1">
    <source>
        <dbReference type="ARBA" id="ARBA00000900"/>
    </source>
</evidence>
<gene>
    <name evidence="13" type="ORF">B7P43_G05837</name>
</gene>
<dbReference type="GO" id="GO:0061630">
    <property type="term" value="F:ubiquitin protein ligase activity"/>
    <property type="evidence" value="ECO:0007669"/>
    <property type="project" value="UniProtKB-EC"/>
</dbReference>
<evidence type="ECO:0000256" key="6">
    <source>
        <dbReference type="ARBA" id="ARBA00022723"/>
    </source>
</evidence>
<keyword evidence="6" id="KW-0479">Metal-binding</keyword>
<evidence type="ECO:0000256" key="9">
    <source>
        <dbReference type="ARBA" id="ARBA00022833"/>
    </source>
</evidence>
<evidence type="ECO:0000256" key="5">
    <source>
        <dbReference type="ARBA" id="ARBA00022679"/>
    </source>
</evidence>
<accession>A0A2J7QN63</accession>
<dbReference type="FunFam" id="3.30.40.10:FF:000041">
    <property type="entry name" value="E3 ubiquitin-protein ligase SINAT3"/>
    <property type="match status" value="1"/>
</dbReference>
<evidence type="ECO:0000256" key="8">
    <source>
        <dbReference type="ARBA" id="ARBA00022786"/>
    </source>
</evidence>
<comment type="catalytic activity">
    <reaction evidence="1">
        <text>S-ubiquitinyl-[E2 ubiquitin-conjugating enzyme]-L-cysteine + [acceptor protein]-L-lysine = [E2 ubiquitin-conjugating enzyme]-L-cysteine + N(6)-ubiquitinyl-[acceptor protein]-L-lysine.</text>
        <dbReference type="EC" id="2.3.2.27"/>
    </reaction>
</comment>
<dbReference type="GO" id="GO:0031624">
    <property type="term" value="F:ubiquitin conjugating enzyme binding"/>
    <property type="evidence" value="ECO:0007669"/>
    <property type="project" value="TreeGrafter"/>
</dbReference>
<dbReference type="PROSITE" id="PS51081">
    <property type="entry name" value="ZF_SIAH"/>
    <property type="match status" value="1"/>
</dbReference>
<dbReference type="InterPro" id="IPR049548">
    <property type="entry name" value="Sina-like_RING"/>
</dbReference>
<dbReference type="InterPro" id="IPR008974">
    <property type="entry name" value="TRAF-like"/>
</dbReference>
<evidence type="ECO:0000313" key="14">
    <source>
        <dbReference type="Proteomes" id="UP000235965"/>
    </source>
</evidence>
<dbReference type="EC" id="2.3.2.27" evidence="4"/>
<keyword evidence="8" id="KW-0833">Ubl conjugation pathway</keyword>
<name>A0A2J7QN63_9NEOP</name>
<dbReference type="CDD" id="cd16571">
    <property type="entry name" value="RING-HC_SIAHs"/>
    <property type="match status" value="1"/>
</dbReference>
<dbReference type="PANTHER" id="PTHR45877">
    <property type="entry name" value="E3 UBIQUITIN-PROTEIN LIGASE SIAH2"/>
    <property type="match status" value="1"/>
</dbReference>
<evidence type="ECO:0000313" key="13">
    <source>
        <dbReference type="EMBL" id="PNF30032.1"/>
    </source>
</evidence>
<dbReference type="GO" id="GO:0005737">
    <property type="term" value="C:cytoplasm"/>
    <property type="evidence" value="ECO:0007669"/>
    <property type="project" value="TreeGrafter"/>
</dbReference>
<dbReference type="OrthoDB" id="4788989at2759"/>
<dbReference type="SUPFAM" id="SSF57850">
    <property type="entry name" value="RING/U-box"/>
    <property type="match status" value="1"/>
</dbReference>
<dbReference type="SUPFAM" id="SSF49599">
    <property type="entry name" value="TRAF domain-like"/>
    <property type="match status" value="1"/>
</dbReference>
<reference evidence="13 14" key="1">
    <citation type="submission" date="2017-12" db="EMBL/GenBank/DDBJ databases">
        <title>Hemimetabolous genomes reveal molecular basis of termite eusociality.</title>
        <authorList>
            <person name="Harrison M.C."/>
            <person name="Jongepier E."/>
            <person name="Robertson H.M."/>
            <person name="Arning N."/>
            <person name="Bitard-Feildel T."/>
            <person name="Chao H."/>
            <person name="Childers C.P."/>
            <person name="Dinh H."/>
            <person name="Doddapaneni H."/>
            <person name="Dugan S."/>
            <person name="Gowin J."/>
            <person name="Greiner C."/>
            <person name="Han Y."/>
            <person name="Hu H."/>
            <person name="Hughes D.S.T."/>
            <person name="Huylmans A.-K."/>
            <person name="Kemena C."/>
            <person name="Kremer L.P.M."/>
            <person name="Lee S.L."/>
            <person name="Lopez-Ezquerra A."/>
            <person name="Mallet L."/>
            <person name="Monroy-Kuhn J.M."/>
            <person name="Moser A."/>
            <person name="Murali S.C."/>
            <person name="Muzny D.M."/>
            <person name="Otani S."/>
            <person name="Piulachs M.-D."/>
            <person name="Poelchau M."/>
            <person name="Qu J."/>
            <person name="Schaub F."/>
            <person name="Wada-Katsumata A."/>
            <person name="Worley K.C."/>
            <person name="Xie Q."/>
            <person name="Ylla G."/>
            <person name="Poulsen M."/>
            <person name="Gibbs R.A."/>
            <person name="Schal C."/>
            <person name="Richards S."/>
            <person name="Belles X."/>
            <person name="Korb J."/>
            <person name="Bornberg-Bauer E."/>
        </authorList>
    </citation>
    <scope>NUCLEOTIDE SEQUENCE [LARGE SCALE GENOMIC DNA]</scope>
    <source>
        <tissue evidence="13">Whole body</tissue>
    </source>
</reference>
<keyword evidence="7 10" id="KW-0863">Zinc-finger</keyword>
<keyword evidence="14" id="KW-1185">Reference proteome</keyword>
<dbReference type="GO" id="GO:0016567">
    <property type="term" value="P:protein ubiquitination"/>
    <property type="evidence" value="ECO:0007669"/>
    <property type="project" value="UniProtKB-UniPathway"/>
</dbReference>
<dbReference type="AlphaFoldDB" id="A0A2J7QN63"/>
<dbReference type="Proteomes" id="UP000235965">
    <property type="component" value="Unassembled WGS sequence"/>
</dbReference>
<dbReference type="Gene3D" id="3.30.40.10">
    <property type="entry name" value="Zinc/RING finger domain, C3HC4 (zinc finger)"/>
    <property type="match status" value="2"/>
</dbReference>
<evidence type="ECO:0000256" key="10">
    <source>
        <dbReference type="PROSITE-ProRule" id="PRU00455"/>
    </source>
</evidence>
<dbReference type="InterPro" id="IPR013083">
    <property type="entry name" value="Znf_RING/FYVE/PHD"/>
</dbReference>
<evidence type="ECO:0000256" key="3">
    <source>
        <dbReference type="ARBA" id="ARBA00009119"/>
    </source>
</evidence>
<feature type="domain" description="RING-type" evidence="11">
    <location>
        <begin position="39"/>
        <end position="76"/>
    </location>
</feature>
<protein>
    <recommendedName>
        <fullName evidence="4">RING-type E3 ubiquitin transferase</fullName>
        <ecNumber evidence="4">2.3.2.27</ecNumber>
    </recommendedName>
</protein>
<evidence type="ECO:0000259" key="12">
    <source>
        <dbReference type="PROSITE" id="PS51081"/>
    </source>
</evidence>
<comment type="caution">
    <text evidence="13">The sequence shown here is derived from an EMBL/GenBank/DDBJ whole genome shotgun (WGS) entry which is preliminary data.</text>
</comment>
<dbReference type="InterPro" id="IPR001841">
    <property type="entry name" value="Znf_RING"/>
</dbReference>
<dbReference type="Pfam" id="PF21362">
    <property type="entry name" value="Sina_RING"/>
    <property type="match status" value="1"/>
</dbReference>
<proteinExistence type="inferred from homology"/>
<dbReference type="EMBL" id="NEVH01013199">
    <property type="protein sequence ID" value="PNF30032.1"/>
    <property type="molecule type" value="Genomic_DNA"/>
</dbReference>
<organism evidence="13 14">
    <name type="scientific">Cryptotermes secundus</name>
    <dbReference type="NCBI Taxonomy" id="105785"/>
    <lineage>
        <taxon>Eukaryota</taxon>
        <taxon>Metazoa</taxon>
        <taxon>Ecdysozoa</taxon>
        <taxon>Arthropoda</taxon>
        <taxon>Hexapoda</taxon>
        <taxon>Insecta</taxon>
        <taxon>Pterygota</taxon>
        <taxon>Neoptera</taxon>
        <taxon>Polyneoptera</taxon>
        <taxon>Dictyoptera</taxon>
        <taxon>Blattodea</taxon>
        <taxon>Blattoidea</taxon>
        <taxon>Termitoidae</taxon>
        <taxon>Kalotermitidae</taxon>
        <taxon>Cryptotermitinae</taxon>
        <taxon>Cryptotermes</taxon>
    </lineage>
</organism>
<dbReference type="STRING" id="105785.A0A2J7QN63"/>
<dbReference type="InParanoid" id="A0A2J7QN63"/>
<dbReference type="UniPathway" id="UPA00143"/>
<dbReference type="PANTHER" id="PTHR45877:SF2">
    <property type="entry name" value="E3 UBIQUITIN-PROTEIN LIGASE SINA-RELATED"/>
    <property type="match status" value="1"/>
</dbReference>
<evidence type="ECO:0000256" key="4">
    <source>
        <dbReference type="ARBA" id="ARBA00012483"/>
    </source>
</evidence>
<keyword evidence="9" id="KW-0862">Zinc</keyword>
<dbReference type="PROSITE" id="PS50089">
    <property type="entry name" value="ZF_RING_2"/>
    <property type="match status" value="1"/>
</dbReference>
<evidence type="ECO:0000256" key="2">
    <source>
        <dbReference type="ARBA" id="ARBA00004906"/>
    </source>
</evidence>
<sequence length="293" mass="33186">MSTVRDCLFNIFAASLHELSRMESQEQDTIQDIIGELECPVCLDYMKPPILVVCTNGHTVCSKCAEQLGEECPTCREPVEMIRNIVLEKVARRVKYPCVNKKWGCYETFTIDDIIDHQSECFYSNRQCPWSAVFRKCAWTGDTKDLKRHLADSHADKTEEVEDGVKLHLSISTYGYRTLFPERIIATLGEMFIYSASFTDNNFYCIVQYVGPKSEASKYNYKFSVSHKEGAEKISFSPIVQTASGVHPTSYTMGTGGSFPGVKRLGREADHSPPSRGQEKWIYTSTPPYVFIA</sequence>
<keyword evidence="5" id="KW-0808">Transferase</keyword>
<dbReference type="Pfam" id="PF21361">
    <property type="entry name" value="Sina_ZnF"/>
    <property type="match status" value="1"/>
</dbReference>
<feature type="domain" description="SIAH-type" evidence="12">
    <location>
        <begin position="93"/>
        <end position="155"/>
    </location>
</feature>
<evidence type="ECO:0000256" key="7">
    <source>
        <dbReference type="ARBA" id="ARBA00022771"/>
    </source>
</evidence>
<dbReference type="InterPro" id="IPR013010">
    <property type="entry name" value="Znf_SIAH"/>
</dbReference>
<dbReference type="GO" id="GO:0008270">
    <property type="term" value="F:zinc ion binding"/>
    <property type="evidence" value="ECO:0007669"/>
    <property type="project" value="UniProtKB-KW"/>
</dbReference>
<dbReference type="GO" id="GO:0043161">
    <property type="term" value="P:proteasome-mediated ubiquitin-dependent protein catabolic process"/>
    <property type="evidence" value="ECO:0007669"/>
    <property type="project" value="TreeGrafter"/>
</dbReference>
<dbReference type="InterPro" id="IPR004162">
    <property type="entry name" value="SINA-like_animal"/>
</dbReference>
<comment type="similarity">
    <text evidence="3">Belongs to the SINA (Seven in absentia) family.</text>
</comment>
<comment type="pathway">
    <text evidence="2">Protein modification; protein ubiquitination.</text>
</comment>